<feature type="transmembrane region" description="Helical" evidence="7">
    <location>
        <begin position="290"/>
        <end position="318"/>
    </location>
</feature>
<evidence type="ECO:0000256" key="1">
    <source>
        <dbReference type="ARBA" id="ARBA00004651"/>
    </source>
</evidence>
<evidence type="ECO:0000256" key="4">
    <source>
        <dbReference type="ARBA" id="ARBA00022989"/>
    </source>
</evidence>
<name>A0A849A2H6_9ACTN</name>
<feature type="transmembrane region" description="Helical" evidence="7">
    <location>
        <begin position="54"/>
        <end position="75"/>
    </location>
</feature>
<dbReference type="EMBL" id="JABEND010000002">
    <property type="protein sequence ID" value="NNG34809.1"/>
    <property type="molecule type" value="Genomic_DNA"/>
</dbReference>
<keyword evidence="2" id="KW-1003">Cell membrane</keyword>
<dbReference type="Pfam" id="PF02653">
    <property type="entry name" value="BPD_transp_2"/>
    <property type="match status" value="1"/>
</dbReference>
<dbReference type="GO" id="GO:0022857">
    <property type="term" value="F:transmembrane transporter activity"/>
    <property type="evidence" value="ECO:0007669"/>
    <property type="project" value="InterPro"/>
</dbReference>
<gene>
    <name evidence="8" type="ORF">HKD39_03555</name>
</gene>
<feature type="transmembrane region" description="Helical" evidence="7">
    <location>
        <begin position="330"/>
        <end position="350"/>
    </location>
</feature>
<dbReference type="CDD" id="cd06579">
    <property type="entry name" value="TM_PBP1_transp_AraH_like"/>
    <property type="match status" value="1"/>
</dbReference>
<feature type="transmembrane region" description="Helical" evidence="7">
    <location>
        <begin position="128"/>
        <end position="150"/>
    </location>
</feature>
<organism evidence="8 9">
    <name type="scientific">Nakamurella aerolata</name>
    <dbReference type="NCBI Taxonomy" id="1656892"/>
    <lineage>
        <taxon>Bacteria</taxon>
        <taxon>Bacillati</taxon>
        <taxon>Actinomycetota</taxon>
        <taxon>Actinomycetes</taxon>
        <taxon>Nakamurellales</taxon>
        <taxon>Nakamurellaceae</taxon>
        <taxon>Nakamurella</taxon>
    </lineage>
</organism>
<keyword evidence="4 7" id="KW-1133">Transmembrane helix</keyword>
<dbReference type="Proteomes" id="UP000562984">
    <property type="component" value="Unassembled WGS sequence"/>
</dbReference>
<evidence type="ECO:0000256" key="3">
    <source>
        <dbReference type="ARBA" id="ARBA00022692"/>
    </source>
</evidence>
<feature type="transmembrane region" description="Helical" evidence="7">
    <location>
        <begin position="199"/>
        <end position="219"/>
    </location>
</feature>
<comment type="caution">
    <text evidence="8">The sequence shown here is derived from an EMBL/GenBank/DDBJ whole genome shotgun (WGS) entry which is preliminary data.</text>
</comment>
<dbReference type="PANTHER" id="PTHR32196">
    <property type="entry name" value="ABC TRANSPORTER PERMEASE PROTEIN YPHD-RELATED-RELATED"/>
    <property type="match status" value="1"/>
</dbReference>
<comment type="subcellular location">
    <subcellularLocation>
        <location evidence="1">Cell membrane</location>
        <topology evidence="1">Multi-pass membrane protein</topology>
    </subcellularLocation>
</comment>
<feature type="transmembrane region" description="Helical" evidence="7">
    <location>
        <begin position="250"/>
        <end position="270"/>
    </location>
</feature>
<evidence type="ECO:0000256" key="2">
    <source>
        <dbReference type="ARBA" id="ARBA00022475"/>
    </source>
</evidence>
<sequence>MTSLEKPNGGNRSAAGAAAETAHISRPADVADSPERVGSGAGERVARFLQRQGAPILLALVVLVASFAFPGFATFDNVASILFQASGLGIIAVGMTLVIISGGIDLSVGSVYALGGVLAAWASRYGVLPAFAVPLAVCGLIGLVQGTFIGRFGMPPFIVTLAGLLGARGLALALTDEGKTVYKVGWNDTFAQLGHGKVFGIYLPVYFMVAVFVVGWIYLQRTKSGQALFAVGGSESASTLMGLPVARIKITSYLICGLLAGLAGALNAAYTISGVPTQGVGWELDAIASVVIGGTLLVGGAGSLIGTLAGVLLLKVILNVINQIGTLNTSVQMVVSGAFLAVVVVVQALLTRAQNLRDG</sequence>
<dbReference type="AlphaFoldDB" id="A0A849A2H6"/>
<evidence type="ECO:0000256" key="5">
    <source>
        <dbReference type="ARBA" id="ARBA00023136"/>
    </source>
</evidence>
<evidence type="ECO:0000256" key="7">
    <source>
        <dbReference type="SAM" id="Phobius"/>
    </source>
</evidence>
<evidence type="ECO:0000313" key="9">
    <source>
        <dbReference type="Proteomes" id="UP000562984"/>
    </source>
</evidence>
<keyword evidence="9" id="KW-1185">Reference proteome</keyword>
<dbReference type="PANTHER" id="PTHR32196:SF63">
    <property type="entry name" value="INNER MEMBRANE ABC TRANSPORTER PERMEASE PROTEIN YJFF"/>
    <property type="match status" value="1"/>
</dbReference>
<evidence type="ECO:0000256" key="6">
    <source>
        <dbReference type="SAM" id="MobiDB-lite"/>
    </source>
</evidence>
<accession>A0A849A2H6</accession>
<evidence type="ECO:0000313" key="8">
    <source>
        <dbReference type="EMBL" id="NNG34809.1"/>
    </source>
</evidence>
<keyword evidence="3 7" id="KW-0812">Transmembrane</keyword>
<dbReference type="GO" id="GO:0005886">
    <property type="term" value="C:plasma membrane"/>
    <property type="evidence" value="ECO:0007669"/>
    <property type="project" value="UniProtKB-SubCell"/>
</dbReference>
<keyword evidence="5 7" id="KW-0472">Membrane</keyword>
<reference evidence="8 9" key="1">
    <citation type="submission" date="2020-05" db="EMBL/GenBank/DDBJ databases">
        <title>Nakamurella sp. DB0629 isolated from air conditioner.</title>
        <authorList>
            <person name="Kim D.H."/>
            <person name="Kim D.-U."/>
        </authorList>
    </citation>
    <scope>NUCLEOTIDE SEQUENCE [LARGE SCALE GENOMIC DNA]</scope>
    <source>
        <strain evidence="8 9">DB0629</strain>
    </source>
</reference>
<feature type="region of interest" description="Disordered" evidence="6">
    <location>
        <begin position="1"/>
        <end position="38"/>
    </location>
</feature>
<protein>
    <submittedName>
        <fullName evidence="8">ABC transporter permease</fullName>
    </submittedName>
</protein>
<dbReference type="InterPro" id="IPR001851">
    <property type="entry name" value="ABC_transp_permease"/>
</dbReference>
<proteinExistence type="predicted"/>